<dbReference type="GO" id="GO:0006355">
    <property type="term" value="P:regulation of DNA-templated transcription"/>
    <property type="evidence" value="ECO:0007669"/>
    <property type="project" value="InterPro"/>
</dbReference>
<dbReference type="Proteomes" id="UP000463951">
    <property type="component" value="Chromosome"/>
</dbReference>
<feature type="domain" description="OmpR/PhoB-type" evidence="8">
    <location>
        <begin position="1"/>
        <end position="96"/>
    </location>
</feature>
<protein>
    <recommendedName>
        <fullName evidence="8">OmpR/PhoB-type domain-containing protein</fullName>
    </recommendedName>
</protein>
<accession>A0A499V9H1</accession>
<dbReference type="Gene3D" id="1.25.40.10">
    <property type="entry name" value="Tetratricopeptide repeat domain"/>
    <property type="match status" value="1"/>
</dbReference>
<keyword evidence="5" id="KW-0804">Transcription</keyword>
<evidence type="ECO:0000256" key="7">
    <source>
        <dbReference type="SAM" id="MobiDB-lite"/>
    </source>
</evidence>
<dbReference type="InterPro" id="IPR016032">
    <property type="entry name" value="Sig_transdc_resp-reg_C-effctor"/>
</dbReference>
<dbReference type="SMART" id="SM00862">
    <property type="entry name" value="Trans_reg_C"/>
    <property type="match status" value="1"/>
</dbReference>
<dbReference type="Gene3D" id="1.10.10.10">
    <property type="entry name" value="Winged helix-like DNA-binding domain superfamily/Winged helix DNA-binding domain"/>
    <property type="match status" value="1"/>
</dbReference>
<evidence type="ECO:0000256" key="3">
    <source>
        <dbReference type="ARBA" id="ARBA00023015"/>
    </source>
</evidence>
<dbReference type="InterPro" id="IPR005158">
    <property type="entry name" value="BTAD"/>
</dbReference>
<dbReference type="InterPro" id="IPR036388">
    <property type="entry name" value="WH-like_DNA-bd_sf"/>
</dbReference>
<sequence length="555" mass="60128">MDFHLLGPLEVLDDGAPVPLGGVIKRGALAHLLIHANSVVATSRLLAALWPGDTPLTARKMLQNAVRDLRRTLSCEPGSEGRAVLVTDAPGYRLRVDPDAVDLLRFRRAVERGHTEVAAGSHESAARVLREGLGLWRGPALADLVEDGLVWPELAAWENSRLNALEDLFEAELACGRHHAVLGELQAVAAAEPTRERLSCQLMLALYRCGRQTEALAAYRHRRVELVERYGLEPTREMQKLERAILAHAPELDPPSPPALVDVTPLPRADLPRADLPRADLPRADLPRADAARETAAQSRAGLTAVGGRATRPRRLNESTVEHKRISLVWVRHALEGHGHDPLSVQEALREAERVVREEAARFGGTMAHAAGPVLSALFGHPEASEDDAARAVRAAFAMRDRFAGRGAGPAPMGPGPACLHVAVVTGDAYLLFRPGEPDTAPRVMGEAADRCFRMLALAPQGQVRVCEVTRRASEPDIAYRVGPEPPMGGRPSRSAGNGTAWRAAVRPDPWTGRPGRLRNPRRSRPTPCCDIRGAVTVVARASPGRGGTWYMVYK</sequence>
<keyword evidence="4 6" id="KW-0238">DNA-binding</keyword>
<dbReference type="InterPro" id="IPR011990">
    <property type="entry name" value="TPR-like_helical_dom_sf"/>
</dbReference>
<evidence type="ECO:0000256" key="2">
    <source>
        <dbReference type="ARBA" id="ARBA00023012"/>
    </source>
</evidence>
<name>A0A499V9H1_9ACTN</name>
<feature type="DNA-binding region" description="OmpR/PhoB-type" evidence="6">
    <location>
        <begin position="1"/>
        <end position="96"/>
    </location>
</feature>
<dbReference type="EMBL" id="AP019620">
    <property type="protein sequence ID" value="BBJ45639.1"/>
    <property type="molecule type" value="Genomic_DNA"/>
</dbReference>
<proteinExistence type="inferred from homology"/>
<organism evidence="9 10">
    <name type="scientific">Streptomyces antimycoticus</name>
    <dbReference type="NCBI Taxonomy" id="68175"/>
    <lineage>
        <taxon>Bacteria</taxon>
        <taxon>Bacillati</taxon>
        <taxon>Actinomycetota</taxon>
        <taxon>Actinomycetes</taxon>
        <taxon>Kitasatosporales</taxon>
        <taxon>Streptomycetaceae</taxon>
        <taxon>Streptomyces</taxon>
        <taxon>Streptomyces violaceusniger group</taxon>
    </lineage>
</organism>
<reference evidence="9 10" key="1">
    <citation type="journal article" date="2020" name="Int. J. Syst. Evol. Microbiol.">
        <title>Reclassification of Streptomyces castelarensis and Streptomyces sporoclivatus as later heterotypic synonyms of Streptomyces antimycoticus.</title>
        <authorList>
            <person name="Komaki H."/>
            <person name="Tamura T."/>
        </authorList>
    </citation>
    <scope>NUCLEOTIDE SEQUENCE [LARGE SCALE GENOMIC DNA]</scope>
    <source>
        <strain evidence="9 10">NBRC 100767</strain>
    </source>
</reference>
<dbReference type="SUPFAM" id="SSF46894">
    <property type="entry name" value="C-terminal effector domain of the bipartite response regulators"/>
    <property type="match status" value="1"/>
</dbReference>
<dbReference type="PANTHER" id="PTHR35807">
    <property type="entry name" value="TRANSCRIPTIONAL REGULATOR REDD-RELATED"/>
    <property type="match status" value="1"/>
</dbReference>
<dbReference type="SUPFAM" id="SSF55073">
    <property type="entry name" value="Nucleotide cyclase"/>
    <property type="match status" value="1"/>
</dbReference>
<dbReference type="PROSITE" id="PS51755">
    <property type="entry name" value="OMPR_PHOB"/>
    <property type="match status" value="1"/>
</dbReference>
<dbReference type="GO" id="GO:0000160">
    <property type="term" value="P:phosphorelay signal transduction system"/>
    <property type="evidence" value="ECO:0007669"/>
    <property type="project" value="UniProtKB-KW"/>
</dbReference>
<dbReference type="Gene3D" id="3.30.70.1230">
    <property type="entry name" value="Nucleotide cyclase"/>
    <property type="match status" value="1"/>
</dbReference>
<dbReference type="CDD" id="cd15831">
    <property type="entry name" value="BTAD"/>
    <property type="match status" value="1"/>
</dbReference>
<evidence type="ECO:0000256" key="5">
    <source>
        <dbReference type="ARBA" id="ARBA00023163"/>
    </source>
</evidence>
<dbReference type="GO" id="GO:0003677">
    <property type="term" value="F:DNA binding"/>
    <property type="evidence" value="ECO:0007669"/>
    <property type="project" value="UniProtKB-UniRule"/>
</dbReference>
<evidence type="ECO:0000313" key="10">
    <source>
        <dbReference type="Proteomes" id="UP000463951"/>
    </source>
</evidence>
<dbReference type="SMART" id="SM01043">
    <property type="entry name" value="BTAD"/>
    <property type="match status" value="1"/>
</dbReference>
<evidence type="ECO:0000256" key="1">
    <source>
        <dbReference type="ARBA" id="ARBA00005820"/>
    </source>
</evidence>
<evidence type="ECO:0000259" key="8">
    <source>
        <dbReference type="PROSITE" id="PS51755"/>
    </source>
</evidence>
<dbReference type="Pfam" id="PF03704">
    <property type="entry name" value="BTAD"/>
    <property type="match status" value="1"/>
</dbReference>
<dbReference type="InterPro" id="IPR001867">
    <property type="entry name" value="OmpR/PhoB-type_DNA-bd"/>
</dbReference>
<feature type="region of interest" description="Disordered" evidence="7">
    <location>
        <begin position="479"/>
        <end position="529"/>
    </location>
</feature>
<dbReference type="SUPFAM" id="SSF48452">
    <property type="entry name" value="TPR-like"/>
    <property type="match status" value="1"/>
</dbReference>
<comment type="similarity">
    <text evidence="1">Belongs to the AfsR/DnrI/RedD regulatory family.</text>
</comment>
<gene>
    <name evidence="9" type="ORF">SSPO_083570</name>
</gene>
<dbReference type="AlphaFoldDB" id="A0A499V9H1"/>
<evidence type="ECO:0000256" key="4">
    <source>
        <dbReference type="ARBA" id="ARBA00023125"/>
    </source>
</evidence>
<keyword evidence="3" id="KW-0805">Transcription regulation</keyword>
<dbReference type="PANTHER" id="PTHR35807:SF1">
    <property type="entry name" value="TRANSCRIPTIONAL REGULATOR REDD"/>
    <property type="match status" value="1"/>
</dbReference>
<keyword evidence="2" id="KW-0902">Two-component regulatory system</keyword>
<evidence type="ECO:0000313" key="9">
    <source>
        <dbReference type="EMBL" id="BBJ45639.1"/>
    </source>
</evidence>
<dbReference type="InterPro" id="IPR051677">
    <property type="entry name" value="AfsR-DnrI-RedD_regulator"/>
</dbReference>
<evidence type="ECO:0000256" key="6">
    <source>
        <dbReference type="PROSITE-ProRule" id="PRU01091"/>
    </source>
</evidence>
<dbReference type="InterPro" id="IPR029787">
    <property type="entry name" value="Nucleotide_cyclase"/>
</dbReference>
<feature type="compositionally biased region" description="Basic residues" evidence="7">
    <location>
        <begin position="516"/>
        <end position="525"/>
    </location>
</feature>